<dbReference type="EMBL" id="CM042056">
    <property type="protein sequence ID" value="KAI3697222.1"/>
    <property type="molecule type" value="Genomic_DNA"/>
</dbReference>
<keyword evidence="2" id="KW-1185">Reference proteome</keyword>
<name>A0ACB8ZGU9_ARCLA</name>
<gene>
    <name evidence="1" type="ORF">L6452_30080</name>
</gene>
<organism evidence="1 2">
    <name type="scientific">Arctium lappa</name>
    <name type="common">Greater burdock</name>
    <name type="synonym">Lappa major</name>
    <dbReference type="NCBI Taxonomy" id="4217"/>
    <lineage>
        <taxon>Eukaryota</taxon>
        <taxon>Viridiplantae</taxon>
        <taxon>Streptophyta</taxon>
        <taxon>Embryophyta</taxon>
        <taxon>Tracheophyta</taxon>
        <taxon>Spermatophyta</taxon>
        <taxon>Magnoliopsida</taxon>
        <taxon>eudicotyledons</taxon>
        <taxon>Gunneridae</taxon>
        <taxon>Pentapetalae</taxon>
        <taxon>asterids</taxon>
        <taxon>campanulids</taxon>
        <taxon>Asterales</taxon>
        <taxon>Asteraceae</taxon>
        <taxon>Carduoideae</taxon>
        <taxon>Cardueae</taxon>
        <taxon>Arctiinae</taxon>
        <taxon>Arctium</taxon>
    </lineage>
</organism>
<reference evidence="1 2" key="2">
    <citation type="journal article" date="2022" name="Mol. Ecol. Resour.">
        <title>The genomes of chicory, endive, great burdock and yacon provide insights into Asteraceae paleo-polyploidization history and plant inulin production.</title>
        <authorList>
            <person name="Fan W."/>
            <person name="Wang S."/>
            <person name="Wang H."/>
            <person name="Wang A."/>
            <person name="Jiang F."/>
            <person name="Liu H."/>
            <person name="Zhao H."/>
            <person name="Xu D."/>
            <person name="Zhang Y."/>
        </authorList>
    </citation>
    <scope>NUCLEOTIDE SEQUENCE [LARGE SCALE GENOMIC DNA]</scope>
    <source>
        <strain evidence="2">cv. Niubang</strain>
    </source>
</reference>
<protein>
    <submittedName>
        <fullName evidence="1">Uncharacterized protein</fullName>
    </submittedName>
</protein>
<comment type="caution">
    <text evidence="1">The sequence shown here is derived from an EMBL/GenBank/DDBJ whole genome shotgun (WGS) entry which is preliminary data.</text>
</comment>
<proteinExistence type="predicted"/>
<evidence type="ECO:0000313" key="1">
    <source>
        <dbReference type="EMBL" id="KAI3697222.1"/>
    </source>
</evidence>
<evidence type="ECO:0000313" key="2">
    <source>
        <dbReference type="Proteomes" id="UP001055879"/>
    </source>
</evidence>
<reference evidence="2" key="1">
    <citation type="journal article" date="2022" name="Mol. Ecol. Resour.">
        <title>The genomes of chicory, endive, great burdock and yacon provide insights into Asteraceae palaeo-polyploidization history and plant inulin production.</title>
        <authorList>
            <person name="Fan W."/>
            <person name="Wang S."/>
            <person name="Wang H."/>
            <person name="Wang A."/>
            <person name="Jiang F."/>
            <person name="Liu H."/>
            <person name="Zhao H."/>
            <person name="Xu D."/>
            <person name="Zhang Y."/>
        </authorList>
    </citation>
    <scope>NUCLEOTIDE SEQUENCE [LARGE SCALE GENOMIC DNA]</scope>
    <source>
        <strain evidence="2">cv. Niubang</strain>
    </source>
</reference>
<accession>A0ACB8ZGU9</accession>
<sequence>MHFTLGVEGIDEVWTLEAVVEGWRHQIQAEGLPIYTNPVPDSLIAFSFALKNVTRSNFELSVAEFKINRDENEDGDLDTDHYKVNPRDFFIPTQVRIYLLLESARIVTMAYQGGNLKSTSINGVKMYTVAGQDRSLATWLPPKKIRALRKDKKLKLPQMANFSLLQVLSDDYSKLAFLCVDRSVCLHAKYGSHYSLRIPRMGRDMIYDCWSCDLICAASSPDLYRINLEQIFVKTHAWNLVHFLFVLTSTCCLTLCSSLNFLEEDFFMHDGKVFNIHVSQVSDLLDCE</sequence>
<dbReference type="Proteomes" id="UP001055879">
    <property type="component" value="Linkage Group LG10"/>
</dbReference>